<feature type="binding site" evidence="12">
    <location>
        <position position="174"/>
    </location>
    <ligand>
        <name>a divalent metal cation</name>
        <dbReference type="ChEBI" id="CHEBI:60240"/>
    </ligand>
</feature>
<evidence type="ECO:0000256" key="9">
    <source>
        <dbReference type="PIRNR" id="PIRNR037913"/>
    </source>
</evidence>
<feature type="region of interest" description="Disordered" evidence="13">
    <location>
        <begin position="388"/>
        <end position="432"/>
    </location>
</feature>
<evidence type="ECO:0000256" key="13">
    <source>
        <dbReference type="SAM" id="MobiDB-lite"/>
    </source>
</evidence>
<gene>
    <name evidence="15" type="ORF">DGYR_LOCUS1510</name>
</gene>
<dbReference type="InterPro" id="IPR000286">
    <property type="entry name" value="HDACs"/>
</dbReference>
<evidence type="ECO:0000256" key="12">
    <source>
        <dbReference type="PIRSR" id="PIRSR037913-3"/>
    </source>
</evidence>
<dbReference type="InterPro" id="IPR003084">
    <property type="entry name" value="HDAC_I/II"/>
</dbReference>
<dbReference type="AlphaFoldDB" id="A0A7I8VAM6"/>
<dbReference type="Proteomes" id="UP000549394">
    <property type="component" value="Unassembled WGS sequence"/>
</dbReference>
<dbReference type="PIRSF" id="PIRSF037913">
    <property type="entry name" value="His_deacetylse_1"/>
    <property type="match status" value="1"/>
</dbReference>
<dbReference type="InterPro" id="IPR023801">
    <property type="entry name" value="His_deacetylse_dom"/>
</dbReference>
<keyword evidence="2" id="KW-0678">Repressor</keyword>
<feature type="active site" description="Proton acceptor" evidence="10">
    <location>
        <position position="137"/>
    </location>
</feature>
<keyword evidence="5 9" id="KW-0805">Transcription regulation</keyword>
<feature type="domain" description="Histone deacetylase" evidence="14">
    <location>
        <begin position="24"/>
        <end position="315"/>
    </location>
</feature>
<dbReference type="EC" id="3.5.1.98" evidence="9"/>
<keyword evidence="16" id="KW-1185">Reference proteome</keyword>
<dbReference type="InterPro" id="IPR023696">
    <property type="entry name" value="Ureohydrolase_dom_sf"/>
</dbReference>
<feature type="binding site" evidence="11">
    <location>
        <position position="300"/>
    </location>
    <ligand>
        <name>substrate</name>
    </ligand>
</feature>
<sequence length="432" mass="49653">MAPGKRIVYFYDPDVGNYHYGPHHPMKPQRIAITHSLVMNYNLYKHMQMYRPYHAASTDMCRFHSEDYIDFLQRISPRNTASFSKQFSLYNVGDDCPVFEGLFDFCSIYTGASLDSAIKLNHDICDIAVNWSGGLHHAKKAEASGFCYVNDIVIGILELLKYHQRVLYIDIDIHHGDGVQEAFYLTDRVMTVSFHKYGNYFFPGTGDMYEIGAETGRYYSINVPLREGIDDQTYMSVFKPVMNHVIDFFQPSCIVLQCGADSLGSDRLGCFNLSVRGHGECVKFIRDKNIPLMVLGGGGYTPRNVARCWAYETSVLLDEELENDIPYNEYAEYFAPDFILHLDIASKQENMNNKQYLESIKQTVFENLKMLQHAPSVQMQDVPPDFYQIDERGEQDPDSRNLLDDEKRAEHGGEFYDNERDQDRESESTIIG</sequence>
<dbReference type="EMBL" id="CAJFCJ010000002">
    <property type="protein sequence ID" value="CAD5112354.1"/>
    <property type="molecule type" value="Genomic_DNA"/>
</dbReference>
<proteinExistence type="inferred from homology"/>
<evidence type="ECO:0000256" key="3">
    <source>
        <dbReference type="ARBA" id="ARBA00022801"/>
    </source>
</evidence>
<name>A0A7I8VAM6_9ANNE</name>
<dbReference type="Pfam" id="PF00850">
    <property type="entry name" value="Hist_deacetyl"/>
    <property type="match status" value="1"/>
</dbReference>
<evidence type="ECO:0000256" key="11">
    <source>
        <dbReference type="PIRSR" id="PIRSR037913-2"/>
    </source>
</evidence>
<dbReference type="GO" id="GO:0005634">
    <property type="term" value="C:nucleus"/>
    <property type="evidence" value="ECO:0007669"/>
    <property type="project" value="UniProtKB-SubCell"/>
</dbReference>
<evidence type="ECO:0000256" key="10">
    <source>
        <dbReference type="PIRSR" id="PIRSR037913-1"/>
    </source>
</evidence>
<dbReference type="CDD" id="cd10005">
    <property type="entry name" value="HDAC3"/>
    <property type="match status" value="1"/>
</dbReference>
<dbReference type="Gene3D" id="3.40.800.20">
    <property type="entry name" value="Histone deacetylase domain"/>
    <property type="match status" value="1"/>
</dbReference>
<dbReference type="OrthoDB" id="1918432at2759"/>
<evidence type="ECO:0000256" key="4">
    <source>
        <dbReference type="ARBA" id="ARBA00022853"/>
    </source>
</evidence>
<comment type="similarity">
    <text evidence="8 9">Belongs to the histone deacetylase family. HD Type 1 subfamily.</text>
</comment>
<dbReference type="GO" id="GO:0046872">
    <property type="term" value="F:metal ion binding"/>
    <property type="evidence" value="ECO:0007669"/>
    <property type="project" value="UniProtKB-KW"/>
</dbReference>
<evidence type="ECO:0000313" key="15">
    <source>
        <dbReference type="EMBL" id="CAD5112354.1"/>
    </source>
</evidence>
<dbReference type="SUPFAM" id="SSF52768">
    <property type="entry name" value="Arginase/deacetylase"/>
    <property type="match status" value="1"/>
</dbReference>
<keyword evidence="12" id="KW-0479">Metal-binding</keyword>
<keyword evidence="7 9" id="KW-0539">Nucleus</keyword>
<comment type="caution">
    <text evidence="15">The sequence shown here is derived from an EMBL/GenBank/DDBJ whole genome shotgun (WGS) entry which is preliminary data.</text>
</comment>
<feature type="compositionally biased region" description="Basic and acidic residues" evidence="13">
    <location>
        <begin position="389"/>
        <end position="432"/>
    </location>
</feature>
<dbReference type="PRINTS" id="PR01271">
    <property type="entry name" value="HISDACETLASE"/>
</dbReference>
<evidence type="ECO:0000256" key="2">
    <source>
        <dbReference type="ARBA" id="ARBA00022491"/>
    </source>
</evidence>
<evidence type="ECO:0000256" key="5">
    <source>
        <dbReference type="ARBA" id="ARBA00023015"/>
    </source>
</evidence>
<dbReference type="PANTHER" id="PTHR10625">
    <property type="entry name" value="HISTONE DEACETYLASE HDAC1-RELATED"/>
    <property type="match status" value="1"/>
</dbReference>
<dbReference type="GO" id="GO:0141221">
    <property type="term" value="F:histone deacetylase activity, hydrolytic mechanism"/>
    <property type="evidence" value="ECO:0007669"/>
    <property type="project" value="UniProtKB-EC"/>
</dbReference>
<feature type="binding site" evidence="12">
    <location>
        <position position="261"/>
    </location>
    <ligand>
        <name>a divalent metal cation</name>
        <dbReference type="ChEBI" id="CHEBI:60240"/>
    </ligand>
</feature>
<feature type="binding site" evidence="11">
    <location>
        <position position="145"/>
    </location>
    <ligand>
        <name>substrate</name>
    </ligand>
</feature>
<protein>
    <recommendedName>
        <fullName evidence="9">Histone deacetylase</fullName>
        <ecNumber evidence="9">3.5.1.98</ecNumber>
    </recommendedName>
</protein>
<feature type="binding site" evidence="12">
    <location>
        <position position="172"/>
    </location>
    <ligand>
        <name>a divalent metal cation</name>
        <dbReference type="ChEBI" id="CHEBI:60240"/>
    </ligand>
</feature>
<evidence type="ECO:0000256" key="1">
    <source>
        <dbReference type="ARBA" id="ARBA00004123"/>
    </source>
</evidence>
<dbReference type="GO" id="GO:0040029">
    <property type="term" value="P:epigenetic regulation of gene expression"/>
    <property type="evidence" value="ECO:0007669"/>
    <property type="project" value="TreeGrafter"/>
</dbReference>
<organism evidence="15 16">
    <name type="scientific">Dimorphilus gyrociliatus</name>
    <dbReference type="NCBI Taxonomy" id="2664684"/>
    <lineage>
        <taxon>Eukaryota</taxon>
        <taxon>Metazoa</taxon>
        <taxon>Spiralia</taxon>
        <taxon>Lophotrochozoa</taxon>
        <taxon>Annelida</taxon>
        <taxon>Polychaeta</taxon>
        <taxon>Polychaeta incertae sedis</taxon>
        <taxon>Dinophilidae</taxon>
        <taxon>Dimorphilus</taxon>
    </lineage>
</organism>
<evidence type="ECO:0000259" key="14">
    <source>
        <dbReference type="Pfam" id="PF00850"/>
    </source>
</evidence>
<comment type="subcellular location">
    <subcellularLocation>
        <location evidence="1 9">Nucleus</location>
    </subcellularLocation>
</comment>
<keyword evidence="4 9" id="KW-0156">Chromatin regulator</keyword>
<evidence type="ECO:0000256" key="8">
    <source>
        <dbReference type="ARBA" id="ARBA00061569"/>
    </source>
</evidence>
<accession>A0A7I8VAM6</accession>
<evidence type="ECO:0000256" key="7">
    <source>
        <dbReference type="ARBA" id="ARBA00023242"/>
    </source>
</evidence>
<dbReference type="FunFam" id="3.40.800.20:FF:000001">
    <property type="entry name" value="Histone deacetylase"/>
    <property type="match status" value="1"/>
</dbReference>
<dbReference type="InterPro" id="IPR037138">
    <property type="entry name" value="His_deacetylse_dom_sf"/>
</dbReference>
<keyword evidence="6 9" id="KW-0804">Transcription</keyword>
<evidence type="ECO:0000313" key="16">
    <source>
        <dbReference type="Proteomes" id="UP000549394"/>
    </source>
</evidence>
<keyword evidence="3 9" id="KW-0378">Hydrolase</keyword>
<comment type="catalytic activity">
    <reaction evidence="9">
        <text>N(6)-acetyl-L-lysyl-[histone] + H2O = L-lysyl-[histone] + acetate</text>
        <dbReference type="Rhea" id="RHEA:58196"/>
        <dbReference type="Rhea" id="RHEA-COMP:9845"/>
        <dbReference type="Rhea" id="RHEA-COMP:11338"/>
        <dbReference type="ChEBI" id="CHEBI:15377"/>
        <dbReference type="ChEBI" id="CHEBI:29969"/>
        <dbReference type="ChEBI" id="CHEBI:30089"/>
        <dbReference type="ChEBI" id="CHEBI:61930"/>
        <dbReference type="EC" id="3.5.1.98"/>
    </reaction>
</comment>
<dbReference type="PANTHER" id="PTHR10625:SF36">
    <property type="entry name" value="HISTONE DEACETYLASE 3"/>
    <property type="match status" value="1"/>
</dbReference>
<dbReference type="PRINTS" id="PR01270">
    <property type="entry name" value="HDASUPER"/>
</dbReference>
<feature type="binding site" evidence="11">
    <location>
        <position position="95"/>
    </location>
    <ligand>
        <name>substrate</name>
    </ligand>
</feature>
<evidence type="ECO:0000256" key="6">
    <source>
        <dbReference type="ARBA" id="ARBA00023163"/>
    </source>
</evidence>
<reference evidence="15 16" key="1">
    <citation type="submission" date="2020-08" db="EMBL/GenBank/DDBJ databases">
        <authorList>
            <person name="Hejnol A."/>
        </authorList>
    </citation>
    <scope>NUCLEOTIDE SEQUENCE [LARGE SCALE GENOMIC DNA]</scope>
</reference>